<name>A0ABU9Y1P8_9SPHN</name>
<dbReference type="Gene3D" id="3.40.50.300">
    <property type="entry name" value="P-loop containing nucleotide triphosphate hydrolases"/>
    <property type="match status" value="1"/>
</dbReference>
<dbReference type="InterPro" id="IPR027417">
    <property type="entry name" value="P-loop_NTPase"/>
</dbReference>
<evidence type="ECO:0000313" key="2">
    <source>
        <dbReference type="Proteomes" id="UP001419910"/>
    </source>
</evidence>
<sequence length="310" mass="33373">MGSTWVYSFGGLRLRSTTAIDQLRPYQAEAEAWADIALSFETGEPPVQDRISYRWPGRYGLIVGTCGDEWLMTSSLDGAFLISRERRTVRCISAPGASFDACVDVLIRRVLPRVATLFGASAIHAAALARPEGGILLLGMSGAGKSTMTAALGNAGWHILSDDISVMWGREEPLLAPAAMGVCVWPASREGVGLPIERCRPMPAYDGKTHFVPEGEPATVPVPLRALLFLKRGSNVAPALEPLREAQALVAAAHMLVQFDPGDPARPDRVRGFARLNAAVKIAPSYRLLYPNDFAALADVELLLRGLLKA</sequence>
<dbReference type="EMBL" id="JBDIME010000005">
    <property type="protein sequence ID" value="MEN2789718.1"/>
    <property type="molecule type" value="Genomic_DNA"/>
</dbReference>
<reference evidence="1 2" key="1">
    <citation type="submission" date="2024-05" db="EMBL/GenBank/DDBJ databases">
        <authorList>
            <person name="Liu Q."/>
            <person name="Xin Y.-H."/>
        </authorList>
    </citation>
    <scope>NUCLEOTIDE SEQUENCE [LARGE SCALE GENOMIC DNA]</scope>
    <source>
        <strain evidence="1 2">CGMCC 1.10181</strain>
    </source>
</reference>
<organism evidence="1 2">
    <name type="scientific">Sphingomonas oligophenolica</name>
    <dbReference type="NCBI Taxonomy" id="301154"/>
    <lineage>
        <taxon>Bacteria</taxon>
        <taxon>Pseudomonadati</taxon>
        <taxon>Pseudomonadota</taxon>
        <taxon>Alphaproteobacteria</taxon>
        <taxon>Sphingomonadales</taxon>
        <taxon>Sphingomonadaceae</taxon>
        <taxon>Sphingomonas</taxon>
    </lineage>
</organism>
<protein>
    <recommendedName>
        <fullName evidence="3">Serine kinase</fullName>
    </recommendedName>
</protein>
<evidence type="ECO:0008006" key="3">
    <source>
        <dbReference type="Google" id="ProtNLM"/>
    </source>
</evidence>
<dbReference type="RefSeq" id="WP_343889504.1">
    <property type="nucleotide sequence ID" value="NZ_BAAAEH010000022.1"/>
</dbReference>
<comment type="caution">
    <text evidence="1">The sequence shown here is derived from an EMBL/GenBank/DDBJ whole genome shotgun (WGS) entry which is preliminary data.</text>
</comment>
<proteinExistence type="predicted"/>
<gene>
    <name evidence="1" type="ORF">ABC974_08785</name>
</gene>
<keyword evidence="2" id="KW-1185">Reference proteome</keyword>
<accession>A0ABU9Y1P8</accession>
<dbReference type="Proteomes" id="UP001419910">
    <property type="component" value="Unassembled WGS sequence"/>
</dbReference>
<dbReference type="SUPFAM" id="SSF53795">
    <property type="entry name" value="PEP carboxykinase-like"/>
    <property type="match status" value="1"/>
</dbReference>
<evidence type="ECO:0000313" key="1">
    <source>
        <dbReference type="EMBL" id="MEN2789718.1"/>
    </source>
</evidence>